<dbReference type="EMBL" id="BBRZ01000009">
    <property type="protein sequence ID" value="GAM54965.1"/>
    <property type="molecule type" value="Genomic_DNA"/>
</dbReference>
<evidence type="ECO:0000313" key="4">
    <source>
        <dbReference type="Proteomes" id="UP000031671"/>
    </source>
</evidence>
<dbReference type="Pfam" id="PF04784">
    <property type="entry name" value="DUF547"/>
    <property type="match status" value="1"/>
</dbReference>
<evidence type="ECO:0000313" key="3">
    <source>
        <dbReference type="EMBL" id="GAM54965.1"/>
    </source>
</evidence>
<organism evidence="3 4">
    <name type="scientific">Vibrio ishigakensis</name>
    <dbReference type="NCBI Taxonomy" id="1481914"/>
    <lineage>
        <taxon>Bacteria</taxon>
        <taxon>Pseudomonadati</taxon>
        <taxon>Pseudomonadota</taxon>
        <taxon>Gammaproteobacteria</taxon>
        <taxon>Vibrionales</taxon>
        <taxon>Vibrionaceae</taxon>
        <taxon>Vibrio</taxon>
    </lineage>
</organism>
<dbReference type="PANTHER" id="PTHR46361">
    <property type="entry name" value="ELECTRON CARRIER/ PROTEIN DISULFIDE OXIDOREDUCTASE"/>
    <property type="match status" value="1"/>
</dbReference>
<feature type="chain" id="PRO_5002139204" description="DUF547 domain-containing protein" evidence="1">
    <location>
        <begin position="23"/>
        <end position="263"/>
    </location>
</feature>
<evidence type="ECO:0000256" key="1">
    <source>
        <dbReference type="SAM" id="SignalP"/>
    </source>
</evidence>
<dbReference type="PANTHER" id="PTHR46361:SF3">
    <property type="entry name" value="ELECTRON CARRIER_ PROTEIN DISULFIDE OXIDOREDUCTASE"/>
    <property type="match status" value="1"/>
</dbReference>
<gene>
    <name evidence="3" type="ORF">JCM19231_911</name>
</gene>
<dbReference type="Proteomes" id="UP000031671">
    <property type="component" value="Unassembled WGS sequence"/>
</dbReference>
<dbReference type="InterPro" id="IPR006869">
    <property type="entry name" value="DUF547"/>
</dbReference>
<name>A0A0B8NJV9_9VIBR</name>
<keyword evidence="4" id="KW-1185">Reference proteome</keyword>
<comment type="caution">
    <text evidence="3">The sequence shown here is derived from an EMBL/GenBank/DDBJ whole genome shotgun (WGS) entry which is preliminary data.</text>
</comment>
<reference evidence="3 4" key="2">
    <citation type="submission" date="2015-01" db="EMBL/GenBank/DDBJ databases">
        <authorList>
            <consortium name="NBRP consortium"/>
            <person name="Sawabe T."/>
            <person name="Meirelles P."/>
            <person name="Feng G."/>
            <person name="Sayaka M."/>
            <person name="Hattori M."/>
            <person name="Ohkuma M."/>
        </authorList>
    </citation>
    <scope>NUCLEOTIDE SEQUENCE [LARGE SCALE GENOMIC DNA]</scope>
    <source>
        <strain evidence="4">JCM 19231</strain>
    </source>
</reference>
<evidence type="ECO:0000259" key="2">
    <source>
        <dbReference type="Pfam" id="PF04784"/>
    </source>
</evidence>
<feature type="domain" description="DUF547" evidence="2">
    <location>
        <begin position="89"/>
        <end position="200"/>
    </location>
</feature>
<dbReference type="AlphaFoldDB" id="A0A0B8NJV9"/>
<accession>A0A0B8NJV9</accession>
<keyword evidence="1" id="KW-0732">Signal</keyword>
<sequence>MRTTLRSLWLLLATLVSFSALAAPKAELWSFWDKHGSSTGISHQAWQDILDKYLVTEGEYTLFRYGQVSQQDKTKLQNYLKALSGVDPRTYTKPEQYAYWVNLYNALTVDLIIKEYPVKSITKLGGLFSFGPWDQELITVQGKELTLNDIEHKILRPIWNDPRTHYAVNCASLGCPNLQTQAFTADNTEALLEQAANTFINSNKGANLKGNSLELSSIYDWFAVDFGGEKRVLAHLAKYRPELADFSGKVRFEYDWNLNQAKN</sequence>
<feature type="signal peptide" evidence="1">
    <location>
        <begin position="1"/>
        <end position="22"/>
    </location>
</feature>
<reference evidence="3 4" key="1">
    <citation type="submission" date="2015-01" db="EMBL/GenBank/DDBJ databases">
        <title>Vibrio sp. C1 JCM 19231 whole genome shotgun sequence.</title>
        <authorList>
            <person name="Sawabe T."/>
            <person name="Meirelles P."/>
            <person name="Feng G."/>
            <person name="Sayaka M."/>
            <person name="Hattori M."/>
            <person name="Ohkuma M."/>
        </authorList>
    </citation>
    <scope>NUCLEOTIDE SEQUENCE [LARGE SCALE GENOMIC DNA]</scope>
    <source>
        <strain evidence="4">JCM 19231</strain>
    </source>
</reference>
<protein>
    <recommendedName>
        <fullName evidence="2">DUF547 domain-containing protein</fullName>
    </recommendedName>
</protein>
<proteinExistence type="predicted"/>